<accession>D4G7R2</accession>
<feature type="transmembrane region" description="Helical" evidence="9">
    <location>
        <begin position="62"/>
        <end position="86"/>
    </location>
</feature>
<dbReference type="InterPro" id="IPR050303">
    <property type="entry name" value="GatZ_KbaZ_carbometab"/>
</dbReference>
<reference evidence="10" key="1">
    <citation type="submission" date="2008-05" db="EMBL/GenBank/DDBJ databases">
        <title>Genome sequence of Riesia pediculicola USDA.</title>
        <authorList>
            <person name="Kirkness E.F."/>
        </authorList>
    </citation>
    <scope>NUCLEOTIDE SEQUENCE [LARGE SCALE GENOMIC DNA]</scope>
    <source>
        <strain evidence="10">USDA</strain>
    </source>
</reference>
<organism evidence="10 11">
    <name type="scientific">Riesia pediculicola (strain USDA)</name>
    <dbReference type="NCBI Taxonomy" id="515618"/>
    <lineage>
        <taxon>Bacteria</taxon>
        <taxon>Pseudomonadati</taxon>
        <taxon>Pseudomonadota</taxon>
        <taxon>Gammaproteobacteria</taxon>
        <taxon>Enterobacterales</taxon>
        <taxon>Enterobacteriaceae</taxon>
        <taxon>Candidatus Riesia</taxon>
    </lineage>
</organism>
<dbReference type="InterPro" id="IPR004700">
    <property type="entry name" value="PTS_IIC_man"/>
</dbReference>
<dbReference type="OrthoDB" id="7058816at2"/>
<protein>
    <submittedName>
        <fullName evidence="10">Fructose permease IIC component</fullName>
    </submittedName>
</protein>
<evidence type="ECO:0000256" key="1">
    <source>
        <dbReference type="ARBA" id="ARBA00004651"/>
    </source>
</evidence>
<feature type="transmembrane region" description="Helical" evidence="9">
    <location>
        <begin position="174"/>
        <end position="197"/>
    </location>
</feature>
<keyword evidence="3" id="KW-1003">Cell membrane</keyword>
<dbReference type="KEGG" id="rip:RIEPE_0101"/>
<evidence type="ECO:0000256" key="9">
    <source>
        <dbReference type="SAM" id="Phobius"/>
    </source>
</evidence>
<evidence type="ECO:0000313" key="11">
    <source>
        <dbReference type="Proteomes" id="UP000001700"/>
    </source>
</evidence>
<dbReference type="Pfam" id="PF03609">
    <property type="entry name" value="EII-Sor"/>
    <property type="match status" value="1"/>
</dbReference>
<dbReference type="PANTHER" id="PTHR32502">
    <property type="entry name" value="N-ACETYLGALACTOSAMINE PERMEASE II COMPONENT-RELATED"/>
    <property type="match status" value="1"/>
</dbReference>
<keyword evidence="4" id="KW-0762">Sugar transport</keyword>
<keyword evidence="2" id="KW-0813">Transport</keyword>
<keyword evidence="5" id="KW-0598">Phosphotransferase system</keyword>
<evidence type="ECO:0000256" key="8">
    <source>
        <dbReference type="ARBA" id="ARBA00023136"/>
    </source>
</evidence>
<dbReference type="GO" id="GO:0009401">
    <property type="term" value="P:phosphoenolpyruvate-dependent sugar phosphotransferase system"/>
    <property type="evidence" value="ECO:0007669"/>
    <property type="project" value="UniProtKB-KW"/>
</dbReference>
<sequence>MELSATQIFLIFIISCLIGMDSILDEFQFHRPIVACTLIGMVLGNLSTGIILGSTLEMISLGWMNVGAAISPDTALASIVSSILVIAGKQDIGTGIAIAIPIAAGGQALTVLVRTIAIFFQRSADKLSSYGHLGSLTAIHMSSLFLQAFRIVVPAMMMVSFFGTSELKVFLESIPTTIVNGLNVAGGIIVVVGYAMVINMMYTSYLMPFLYLGFIISAFTDFNLIAIGSIGVIMSIIYIQLNPKYVIQKLKESSRERDCNSNKNHISEDELD</sequence>
<dbReference type="EMBL" id="CP001085">
    <property type="protein sequence ID" value="ADD79641.1"/>
    <property type="molecule type" value="Genomic_DNA"/>
</dbReference>
<feature type="transmembrane region" description="Helical" evidence="9">
    <location>
        <begin position="209"/>
        <end position="239"/>
    </location>
</feature>
<feature type="transmembrane region" description="Helical" evidence="9">
    <location>
        <begin position="6"/>
        <end position="24"/>
    </location>
</feature>
<dbReference type="PROSITE" id="PS51106">
    <property type="entry name" value="PTS_EIIC_TYPE_4"/>
    <property type="match status" value="1"/>
</dbReference>
<dbReference type="PANTHER" id="PTHR32502:SF4">
    <property type="entry name" value="PTS SYSTEM MANNOSE-SPECIFIC EIIC COMPONENT"/>
    <property type="match status" value="1"/>
</dbReference>
<evidence type="ECO:0000256" key="2">
    <source>
        <dbReference type="ARBA" id="ARBA00022448"/>
    </source>
</evidence>
<dbReference type="AlphaFoldDB" id="D4G7R2"/>
<dbReference type="STRING" id="515618.RIEPE_0101"/>
<proteinExistence type="predicted"/>
<evidence type="ECO:0000256" key="5">
    <source>
        <dbReference type="ARBA" id="ARBA00022683"/>
    </source>
</evidence>
<dbReference type="eggNOG" id="COG3715">
    <property type="taxonomic scope" value="Bacteria"/>
</dbReference>
<comment type="subcellular location">
    <subcellularLocation>
        <location evidence="1">Cell membrane</location>
        <topology evidence="1">Multi-pass membrane protein</topology>
    </subcellularLocation>
</comment>
<keyword evidence="11" id="KW-1185">Reference proteome</keyword>
<evidence type="ECO:0000313" key="10">
    <source>
        <dbReference type="EMBL" id="ADD79641.1"/>
    </source>
</evidence>
<name>D4G7R2_RIEPU</name>
<evidence type="ECO:0000256" key="6">
    <source>
        <dbReference type="ARBA" id="ARBA00022692"/>
    </source>
</evidence>
<keyword evidence="7 9" id="KW-1133">Transmembrane helix</keyword>
<evidence type="ECO:0000256" key="3">
    <source>
        <dbReference type="ARBA" id="ARBA00022475"/>
    </source>
</evidence>
<keyword evidence="8 9" id="KW-0472">Membrane</keyword>
<feature type="transmembrane region" description="Helical" evidence="9">
    <location>
        <begin position="140"/>
        <end position="162"/>
    </location>
</feature>
<feature type="transmembrane region" description="Helical" evidence="9">
    <location>
        <begin position="33"/>
        <end position="56"/>
    </location>
</feature>
<evidence type="ECO:0000256" key="7">
    <source>
        <dbReference type="ARBA" id="ARBA00022989"/>
    </source>
</evidence>
<dbReference type="HOGENOM" id="CLU_069101_0_0_6"/>
<dbReference type="Proteomes" id="UP000001700">
    <property type="component" value="Chromosome"/>
</dbReference>
<feature type="transmembrane region" description="Helical" evidence="9">
    <location>
        <begin position="98"/>
        <end position="120"/>
    </location>
</feature>
<gene>
    <name evidence="10" type="ordered locus">RIEPE_0101</name>
</gene>
<keyword evidence="6 9" id="KW-0812">Transmembrane</keyword>
<dbReference type="NCBIfam" id="NF011647">
    <property type="entry name" value="PRK15065.1"/>
    <property type="match status" value="1"/>
</dbReference>
<dbReference type="GO" id="GO:0005886">
    <property type="term" value="C:plasma membrane"/>
    <property type="evidence" value="ECO:0007669"/>
    <property type="project" value="UniProtKB-SubCell"/>
</dbReference>
<evidence type="ECO:0000256" key="4">
    <source>
        <dbReference type="ARBA" id="ARBA00022597"/>
    </source>
</evidence>
<dbReference type="RefSeq" id="WP_013087628.1">
    <property type="nucleotide sequence ID" value="NC_014109.1"/>
</dbReference>